<feature type="domain" description="AMP-binding enzyme C-terminal" evidence="4">
    <location>
        <begin position="361"/>
        <end position="439"/>
    </location>
</feature>
<dbReference type="AlphaFoldDB" id="A0A4Q0ZDD9"/>
<evidence type="ECO:0000313" key="5">
    <source>
        <dbReference type="EMBL" id="RXJ84384.1"/>
    </source>
</evidence>
<organism evidence="5 6">
    <name type="scientific">Arcobacter cloacae</name>
    <dbReference type="NCBI Taxonomy" id="1054034"/>
    <lineage>
        <taxon>Bacteria</taxon>
        <taxon>Pseudomonadati</taxon>
        <taxon>Campylobacterota</taxon>
        <taxon>Epsilonproteobacteria</taxon>
        <taxon>Campylobacterales</taxon>
        <taxon>Arcobacteraceae</taxon>
        <taxon>Arcobacter</taxon>
    </lineage>
</organism>
<evidence type="ECO:0000313" key="6">
    <source>
        <dbReference type="Proteomes" id="UP000290870"/>
    </source>
</evidence>
<gene>
    <name evidence="5" type="ORF">CRU90_05810</name>
</gene>
<dbReference type="Gene3D" id="3.40.50.12780">
    <property type="entry name" value="N-terminal domain of ligase-like"/>
    <property type="match status" value="1"/>
</dbReference>
<dbReference type="RefSeq" id="WP_128986340.1">
    <property type="nucleotide sequence ID" value="NZ_PDJZ01000005.1"/>
</dbReference>
<dbReference type="InterPro" id="IPR025110">
    <property type="entry name" value="AMP-bd_C"/>
</dbReference>
<sequence length="443" mass="50381">MNILEYISNIPSDRVAFISENERFLYIDIVKLFTKNKDIINTLKESSIVINSRSKLEFCKLLSILDGNVKRILFLPEDIDKNLFEKYYKESNVNFEVYLDNSSLKINIIDEKINESVKNIKNTQWIIPTSGTTNIPKLVAHTFQSLSKTTKRNIDSGQKYIWGLTFDIYRFSGIQVFLQVIFSGSSMIIPNSFHSMDEIIKLFVKNSCNIISATPSFYRKILMTKESDKLNIKSATLGGEISDQSILSALKNKFKNIRIIHIYASTEVGVGFSVNDGLEGFPYSYIEEGFGSIKMRIDGNSILWINPGKIEQEYVSRDIMYENDGFINTGDLVKVENNRVFFLGRESGSINVGGNKVLPEEVELKLLASELISSVIVYSKKSSIIGSLVCADVVVKDKKQDKKQLKNEIMNYCRNNLENFKIPAILRIVDNLEITHSGKIKRT</sequence>
<accession>A0A4Q0ZDD9</accession>
<comment type="similarity">
    <text evidence="1">Belongs to the ATP-dependent AMP-binding enzyme family.</text>
</comment>
<feature type="domain" description="AMP-dependent synthetase/ligase" evidence="3">
    <location>
        <begin position="119"/>
        <end position="274"/>
    </location>
</feature>
<dbReference type="InterPro" id="IPR000873">
    <property type="entry name" value="AMP-dep_synth/lig_dom"/>
</dbReference>
<evidence type="ECO:0000259" key="3">
    <source>
        <dbReference type="Pfam" id="PF00501"/>
    </source>
</evidence>
<evidence type="ECO:0000256" key="2">
    <source>
        <dbReference type="ARBA" id="ARBA00022598"/>
    </source>
</evidence>
<dbReference type="GO" id="GO:0006631">
    <property type="term" value="P:fatty acid metabolic process"/>
    <property type="evidence" value="ECO:0007669"/>
    <property type="project" value="TreeGrafter"/>
</dbReference>
<dbReference type="PANTHER" id="PTHR43201:SF5">
    <property type="entry name" value="MEDIUM-CHAIN ACYL-COA LIGASE ACSF2, MITOCHONDRIAL"/>
    <property type="match status" value="1"/>
</dbReference>
<dbReference type="GO" id="GO:0031956">
    <property type="term" value="F:medium-chain fatty acid-CoA ligase activity"/>
    <property type="evidence" value="ECO:0007669"/>
    <property type="project" value="TreeGrafter"/>
</dbReference>
<dbReference type="OrthoDB" id="9801302at2"/>
<evidence type="ECO:0000256" key="1">
    <source>
        <dbReference type="ARBA" id="ARBA00006432"/>
    </source>
</evidence>
<comment type="caution">
    <text evidence="5">The sequence shown here is derived from an EMBL/GenBank/DDBJ whole genome shotgun (WGS) entry which is preliminary data.</text>
</comment>
<dbReference type="InterPro" id="IPR042099">
    <property type="entry name" value="ANL_N_sf"/>
</dbReference>
<proteinExistence type="inferred from homology"/>
<keyword evidence="2" id="KW-0436">Ligase</keyword>
<dbReference type="Pfam" id="PF00501">
    <property type="entry name" value="AMP-binding"/>
    <property type="match status" value="1"/>
</dbReference>
<evidence type="ECO:0000259" key="4">
    <source>
        <dbReference type="Pfam" id="PF13193"/>
    </source>
</evidence>
<dbReference type="Proteomes" id="UP000290870">
    <property type="component" value="Unassembled WGS sequence"/>
</dbReference>
<dbReference type="EMBL" id="PDJZ01000005">
    <property type="protein sequence ID" value="RXJ84384.1"/>
    <property type="molecule type" value="Genomic_DNA"/>
</dbReference>
<dbReference type="Gene3D" id="3.30.300.30">
    <property type="match status" value="1"/>
</dbReference>
<dbReference type="Pfam" id="PF13193">
    <property type="entry name" value="AMP-binding_C"/>
    <property type="match status" value="1"/>
</dbReference>
<name>A0A4Q0ZDD9_9BACT</name>
<dbReference type="InterPro" id="IPR045851">
    <property type="entry name" value="AMP-bd_C_sf"/>
</dbReference>
<protein>
    <submittedName>
        <fullName evidence="5">Uncharacterized protein</fullName>
    </submittedName>
</protein>
<reference evidence="5 6" key="1">
    <citation type="submission" date="2017-10" db="EMBL/GenBank/DDBJ databases">
        <title>Genomics of the genus Arcobacter.</title>
        <authorList>
            <person name="Perez-Cataluna A."/>
            <person name="Figueras M.J."/>
        </authorList>
    </citation>
    <scope>NUCLEOTIDE SEQUENCE [LARGE SCALE GENOMIC DNA]</scope>
    <source>
        <strain evidence="5 6">F26</strain>
    </source>
</reference>
<dbReference type="PANTHER" id="PTHR43201">
    <property type="entry name" value="ACYL-COA SYNTHETASE"/>
    <property type="match status" value="1"/>
</dbReference>
<dbReference type="SUPFAM" id="SSF56801">
    <property type="entry name" value="Acetyl-CoA synthetase-like"/>
    <property type="match status" value="1"/>
</dbReference>